<name>A0A1J5SBV7_9ZZZZ</name>
<dbReference type="PANTHER" id="PTHR31793">
    <property type="entry name" value="4-HYDROXYBENZOYL-COA THIOESTERASE FAMILY MEMBER"/>
    <property type="match status" value="1"/>
</dbReference>
<dbReference type="Gene3D" id="3.10.129.10">
    <property type="entry name" value="Hotdog Thioesterase"/>
    <property type="match status" value="1"/>
</dbReference>
<dbReference type="InterPro" id="IPR050563">
    <property type="entry name" value="4-hydroxybenzoyl-CoA_TE"/>
</dbReference>
<dbReference type="GO" id="GO:0047617">
    <property type="term" value="F:fatty acyl-CoA hydrolase activity"/>
    <property type="evidence" value="ECO:0007669"/>
    <property type="project" value="TreeGrafter"/>
</dbReference>
<dbReference type="PANTHER" id="PTHR31793:SF24">
    <property type="entry name" value="LONG-CHAIN ACYL-COA THIOESTERASE FADM"/>
    <property type="match status" value="1"/>
</dbReference>
<dbReference type="InterPro" id="IPR029069">
    <property type="entry name" value="HotDog_dom_sf"/>
</dbReference>
<organism evidence="1">
    <name type="scientific">mine drainage metagenome</name>
    <dbReference type="NCBI Taxonomy" id="410659"/>
    <lineage>
        <taxon>unclassified sequences</taxon>
        <taxon>metagenomes</taxon>
        <taxon>ecological metagenomes</taxon>
    </lineage>
</organism>
<reference evidence="1" key="1">
    <citation type="submission" date="2016-10" db="EMBL/GenBank/DDBJ databases">
        <title>Sequence of Gallionella enrichment culture.</title>
        <authorList>
            <person name="Poehlein A."/>
            <person name="Muehling M."/>
            <person name="Daniel R."/>
        </authorList>
    </citation>
    <scope>NUCLEOTIDE SEQUENCE</scope>
</reference>
<dbReference type="EMBL" id="MLJW01000109">
    <property type="protein sequence ID" value="OIQ99203.1"/>
    <property type="molecule type" value="Genomic_DNA"/>
</dbReference>
<proteinExistence type="predicted"/>
<comment type="caution">
    <text evidence="1">The sequence shown here is derived from an EMBL/GenBank/DDBJ whole genome shotgun (WGS) entry which is preliminary data.</text>
</comment>
<evidence type="ECO:0000313" key="1">
    <source>
        <dbReference type="EMBL" id="OIQ99203.1"/>
    </source>
</evidence>
<dbReference type="Pfam" id="PF13279">
    <property type="entry name" value="4HBT_2"/>
    <property type="match status" value="1"/>
</dbReference>
<accession>A0A1J5SBV7</accession>
<sequence>MEHPRKLVHTSLIPIRWGDMDAMGHVNNTIYFRYAEQARIDWLVSLGFLGDRSKQGSPVIVNASCSFLIPFTYPGTVELRMYLGKPGRSSVPSYFEMRLAGGEALYAEGAAKLVWTDAATGKSMPLPDAMRALAE</sequence>
<protein>
    <submittedName>
        <fullName evidence="1">Thioesterase superfamily protein</fullName>
    </submittedName>
</protein>
<gene>
    <name evidence="1" type="ORF">GALL_187850</name>
</gene>
<dbReference type="AlphaFoldDB" id="A0A1J5SBV7"/>
<dbReference type="SUPFAM" id="SSF54637">
    <property type="entry name" value="Thioesterase/thiol ester dehydrase-isomerase"/>
    <property type="match status" value="1"/>
</dbReference>
<dbReference type="CDD" id="cd00586">
    <property type="entry name" value="4HBT"/>
    <property type="match status" value="1"/>
</dbReference>